<dbReference type="Proteomes" id="UP001497535">
    <property type="component" value="Unassembled WGS sequence"/>
</dbReference>
<proteinExistence type="predicted"/>
<organism evidence="1 2">
    <name type="scientific">Meloidogyne enterolobii</name>
    <name type="common">Root-knot nematode worm</name>
    <name type="synonym">Meloidogyne mayaguensis</name>
    <dbReference type="NCBI Taxonomy" id="390850"/>
    <lineage>
        <taxon>Eukaryota</taxon>
        <taxon>Metazoa</taxon>
        <taxon>Ecdysozoa</taxon>
        <taxon>Nematoda</taxon>
        <taxon>Chromadorea</taxon>
        <taxon>Rhabditida</taxon>
        <taxon>Tylenchina</taxon>
        <taxon>Tylenchomorpha</taxon>
        <taxon>Tylenchoidea</taxon>
        <taxon>Meloidogynidae</taxon>
        <taxon>Meloidogyninae</taxon>
        <taxon>Meloidogyne</taxon>
    </lineage>
</organism>
<gene>
    <name evidence="1" type="ORF">MENTE1834_LOCUS20937</name>
</gene>
<evidence type="ECO:0000313" key="1">
    <source>
        <dbReference type="EMBL" id="CAK5074213.1"/>
    </source>
</evidence>
<protein>
    <submittedName>
        <fullName evidence="1">Uncharacterized protein</fullName>
    </submittedName>
</protein>
<comment type="caution">
    <text evidence="1">The sequence shown here is derived from an EMBL/GenBank/DDBJ whole genome shotgun (WGS) entry which is preliminary data.</text>
</comment>
<sequence length="68" mass="7384">MANANIGFSVTSCFGPLYSLERNGLTSLLSGQQVDGSESHCGPFHHIRLEDKAFTEEIPRVPKSDGFS</sequence>
<reference evidence="1" key="1">
    <citation type="submission" date="2023-11" db="EMBL/GenBank/DDBJ databases">
        <authorList>
            <person name="Poullet M."/>
        </authorList>
    </citation>
    <scope>NUCLEOTIDE SEQUENCE</scope>
    <source>
        <strain evidence="1">E1834</strain>
    </source>
</reference>
<evidence type="ECO:0000313" key="2">
    <source>
        <dbReference type="Proteomes" id="UP001497535"/>
    </source>
</evidence>
<accession>A0ACB0Z6N5</accession>
<keyword evidence="2" id="KW-1185">Reference proteome</keyword>
<name>A0ACB0Z6N5_MELEN</name>
<dbReference type="EMBL" id="CAVMJV010000025">
    <property type="protein sequence ID" value="CAK5074213.1"/>
    <property type="molecule type" value="Genomic_DNA"/>
</dbReference>